<keyword evidence="3" id="KW-1185">Reference proteome</keyword>
<dbReference type="PANTHER" id="PTHR36195:SF4">
    <property type="entry name" value="DOMAIN PROTEIN, PUTATIVE (AFU_ORTHOLOGUE AFUA_5G01990)-RELATED"/>
    <property type="match status" value="1"/>
</dbReference>
<feature type="compositionally biased region" description="Polar residues" evidence="1">
    <location>
        <begin position="346"/>
        <end position="356"/>
    </location>
</feature>
<sequence length="366" mass="39978">MSSQPPLSLQRYSPALDEPTPEEAEIGRKIDETMGKVREKTYEDSGHAIRSVHAKSHGILQAELEIDGDLPDVLAQGIFAHPGRHDVLMRFSTIPGDILPDSVSTPRGVAIKIFDVDGDRLPDSEGSRNQDFILVNGPTFQAPDGKAFLGSLKPIAATTDRVEGLKKVVSAAARGIETVVEAVGGESAMLKSMGGQPETHILGDSFFSQLPMRFGDYIAKISVAPLSDNLRALTDQPLDVNGVPDGIRAAVVDFFGSQTAVWEIRAQLCTNLDDMPLEPANKEWSEDESPYVRLGTLTAKPQQAWSEERSRLVDDGMGFNPWNGVEAHRPLGSLMRMRKAAYKHSQQFRSERNGTPVQEPDTLDLP</sequence>
<dbReference type="InterPro" id="IPR020835">
    <property type="entry name" value="Catalase_sf"/>
</dbReference>
<evidence type="ECO:0000313" key="2">
    <source>
        <dbReference type="EMBL" id="MBS9720388.1"/>
    </source>
</evidence>
<proteinExistence type="predicted"/>
<feature type="region of interest" description="Disordered" evidence="1">
    <location>
        <begin position="346"/>
        <end position="366"/>
    </location>
</feature>
<dbReference type="SUPFAM" id="SSF56634">
    <property type="entry name" value="Heme-dependent catalase-like"/>
    <property type="match status" value="1"/>
</dbReference>
<accession>A0ABS5RTL9</accession>
<dbReference type="PROSITE" id="PS51402">
    <property type="entry name" value="CATALASE_3"/>
    <property type="match status" value="1"/>
</dbReference>
<comment type="caution">
    <text evidence="2">The sequence shown here is derived from an EMBL/GenBank/DDBJ whole genome shotgun (WGS) entry which is preliminary data.</text>
</comment>
<evidence type="ECO:0000313" key="3">
    <source>
        <dbReference type="Proteomes" id="UP001297272"/>
    </source>
</evidence>
<feature type="region of interest" description="Disordered" evidence="1">
    <location>
        <begin position="1"/>
        <end position="24"/>
    </location>
</feature>
<protein>
    <submittedName>
        <fullName evidence="2">Catalase family protein</fullName>
    </submittedName>
</protein>
<dbReference type="Gene3D" id="2.40.180.10">
    <property type="entry name" value="Catalase core domain"/>
    <property type="match status" value="1"/>
</dbReference>
<reference evidence="2 3" key="1">
    <citation type="submission" date="2021-03" db="EMBL/GenBank/DDBJ databases">
        <title>Tianweitania aestuarii sp. nov., isolated from a tidal flat.</title>
        <authorList>
            <person name="Park S."/>
            <person name="Yoon J.-H."/>
        </authorList>
    </citation>
    <scope>NUCLEOTIDE SEQUENCE [LARGE SCALE GENOMIC DNA]</scope>
    <source>
        <strain evidence="2 3">BSSL-BM11</strain>
    </source>
</reference>
<dbReference type="Proteomes" id="UP001297272">
    <property type="component" value="Unassembled WGS sequence"/>
</dbReference>
<feature type="compositionally biased region" description="Polar residues" evidence="1">
    <location>
        <begin position="1"/>
        <end position="11"/>
    </location>
</feature>
<evidence type="ECO:0000256" key="1">
    <source>
        <dbReference type="SAM" id="MobiDB-lite"/>
    </source>
</evidence>
<organism evidence="2 3">
    <name type="scientific">Tianweitania aestuarii</name>
    <dbReference type="NCBI Taxonomy" id="2814886"/>
    <lineage>
        <taxon>Bacteria</taxon>
        <taxon>Pseudomonadati</taxon>
        <taxon>Pseudomonadota</taxon>
        <taxon>Alphaproteobacteria</taxon>
        <taxon>Hyphomicrobiales</taxon>
        <taxon>Phyllobacteriaceae</taxon>
        <taxon>Tianweitania</taxon>
    </lineage>
</organism>
<dbReference type="CDD" id="cd08152">
    <property type="entry name" value="y4iL_like"/>
    <property type="match status" value="1"/>
</dbReference>
<name>A0ABS5RTL9_9HYPH</name>
<gene>
    <name evidence="2" type="ORF">JYU29_06790</name>
</gene>
<dbReference type="PANTHER" id="PTHR36195">
    <property type="entry name" value="DOMAIN PROTEIN, PUTATIVE (AFU_ORTHOLOGUE AFUA_5G01990)-RELATED-RELATED"/>
    <property type="match status" value="1"/>
</dbReference>
<dbReference type="EMBL" id="JAFMNX010000001">
    <property type="protein sequence ID" value="MBS9720388.1"/>
    <property type="molecule type" value="Genomic_DNA"/>
</dbReference>
<dbReference type="InterPro" id="IPR018028">
    <property type="entry name" value="Catalase"/>
</dbReference>
<dbReference type="RefSeq" id="WP_213983917.1">
    <property type="nucleotide sequence ID" value="NZ_JAFMNX010000001.1"/>
</dbReference>